<organism evidence="19">
    <name type="scientific">Saccharomyces paradoxus</name>
    <name type="common">Yeast</name>
    <name type="synonym">Saccharomyces douglasii</name>
    <dbReference type="NCBI Taxonomy" id="27291"/>
    <lineage>
        <taxon>Eukaryota</taxon>
        <taxon>Fungi</taxon>
        <taxon>Dikarya</taxon>
        <taxon>Ascomycota</taxon>
        <taxon>Saccharomycotina</taxon>
        <taxon>Saccharomycetes</taxon>
        <taxon>Saccharomycetales</taxon>
        <taxon>Saccharomycetaceae</taxon>
        <taxon>Saccharomyces</taxon>
    </lineage>
</organism>
<dbReference type="Pfam" id="PF17807">
    <property type="entry name" value="zf-UBP_var"/>
    <property type="match status" value="1"/>
</dbReference>
<name>A0A8B8ULL8_SACPA</name>
<dbReference type="SMART" id="SM00290">
    <property type="entry name" value="ZnF_UBP"/>
    <property type="match status" value="1"/>
</dbReference>
<reference evidence="19" key="3">
    <citation type="submission" date="2025-07" db="EMBL/GenBank/DDBJ databases">
        <authorList>
            <consortium name="NCBI Genome Project"/>
        </authorList>
    </citation>
    <scope>NUCLEOTIDE SEQUENCE</scope>
    <source>
        <strain evidence="19">CBS432</strain>
    </source>
</reference>
<evidence type="ECO:0000256" key="13">
    <source>
        <dbReference type="PIRSR" id="PIRSR016308-3"/>
    </source>
</evidence>
<sequence length="782" mass="88673">MAEEILENITIPAVVSKDECIYCFESPYNEPLALNASPKHSLNICLNCFQATCNRHLPLHTRVTEYVCDSLHSNYLTIAKVEKPKQETADENNNNKKIKLQVIERSEDETHNTIWSLQRFNNENIPRTVLLKSTDSDISSMSLEKVEKILRAKSQDFEDKKNSWELEISTCPHTENFQIPTKPENAINLNQCSSCDLTQNLWLCLHCGNIGCGREQIGIDGHSHALDHYRSNNNHPLAIKLGSLSSSTCDLYCYACDDETRFPDNVNLGSALQIYGINIQEKIADEKTLIQLQVEQNENWQFRMVDSSGKEFEKLFPSKDYGCGLINLGNSCYLNSVIQSLLNGGVPNWSLDFLGSKFPLDVVYPGNNLKCQLIKLLNAMKCEPELYPNGIKPTTFKKCIGQNHEEFSSNRQQDAMEFLTFLLDLLDRKFFSSNSSGSPNPNDLVRFMMEDRLQCNSCGKVKYSYEPAEAIQIPLEENDEPQDLLERIKAYFEGQTIEFKCANCKEKVTANKRPGFKSLPQTLVLNPIRIRLQNWIPVKTSNELSLPGLMDRDDVLDVSSYLSQGFNPQSEDLLPDEDENQTSFTPNQCSVSQLIEMGFTQNASVRALFNTGNQDAESAMNWLFQHMDDPDLNDTFVPPPTGPKKGKGEVDEVSLTSMLSMGLNPNLCRKALVLNNGDVNRSVEWVFNNLDDDGTLSEPEVPTEQQQQQQRDLGYSTAKPYVLTAVVCHKGNSVHSGHYVVFIRKLVANKWKWVLYNDEKMVAAESIEDMKKNGYIYFYTRC</sequence>
<feature type="binding site" evidence="13">
    <location>
        <position position="224"/>
    </location>
    <ligand>
        <name>Zn(2+)</name>
        <dbReference type="ChEBI" id="CHEBI:29105"/>
    </ligand>
</feature>
<dbReference type="FunFam" id="1.10.8.10:FF:000086">
    <property type="entry name" value="Ubiquitin carboxyl-terminal hydrolase"/>
    <property type="match status" value="1"/>
</dbReference>
<evidence type="ECO:0000313" key="19">
    <source>
        <dbReference type="RefSeq" id="XP_033764653.1"/>
    </source>
</evidence>
<feature type="domain" description="UBA" evidence="16">
    <location>
        <begin position="576"/>
        <end position="626"/>
    </location>
</feature>
<dbReference type="CDD" id="cd02658">
    <property type="entry name" value="Peptidase_C19B"/>
    <property type="match status" value="1"/>
</dbReference>
<feature type="domain" description="UBP-type" evidence="18">
    <location>
        <begin position="169"/>
        <end position="279"/>
    </location>
</feature>
<evidence type="ECO:0000256" key="7">
    <source>
        <dbReference type="ARBA" id="ARBA00022786"/>
    </source>
</evidence>
<dbReference type="InterPro" id="IPR013083">
    <property type="entry name" value="Znf_RING/FYVE/PHD"/>
</dbReference>
<dbReference type="GO" id="GO:0008270">
    <property type="term" value="F:zinc ion binding"/>
    <property type="evidence" value="ECO:0007669"/>
    <property type="project" value="UniProtKB-UniRule"/>
</dbReference>
<dbReference type="PROSITE" id="PS50271">
    <property type="entry name" value="ZF_UBP"/>
    <property type="match status" value="1"/>
</dbReference>
<dbReference type="PROSITE" id="PS00972">
    <property type="entry name" value="USP_1"/>
    <property type="match status" value="1"/>
</dbReference>
<dbReference type="Gene3D" id="3.30.40.10">
    <property type="entry name" value="Zinc/RING finger domain, C3HC4 (zinc finger)"/>
    <property type="match status" value="2"/>
</dbReference>
<dbReference type="Pfam" id="PF00443">
    <property type="entry name" value="UCH"/>
    <property type="match status" value="1"/>
</dbReference>
<dbReference type="SMART" id="SM00165">
    <property type="entry name" value="UBA"/>
    <property type="match status" value="2"/>
</dbReference>
<comment type="catalytic activity">
    <reaction evidence="1 11 15">
        <text>Thiol-dependent hydrolysis of ester, thioester, amide, peptide and isopeptide bonds formed by the C-terminal Gly of ubiquitin (a 76-residue protein attached to proteins as an intracellular targeting signal).</text>
        <dbReference type="EC" id="3.4.19.12"/>
    </reaction>
</comment>
<dbReference type="InterPro" id="IPR050164">
    <property type="entry name" value="Peptidase_C19"/>
</dbReference>
<gene>
    <name evidence="19" type="primary">UBP14</name>
    <name evidence="19" type="ORF">SPAR_B01600</name>
</gene>
<dbReference type="Pfam" id="PF00627">
    <property type="entry name" value="UBA"/>
    <property type="match status" value="1"/>
</dbReference>
<dbReference type="InterPro" id="IPR015940">
    <property type="entry name" value="UBA"/>
</dbReference>
<evidence type="ECO:0000256" key="2">
    <source>
        <dbReference type="ARBA" id="ARBA00009085"/>
    </source>
</evidence>
<evidence type="ECO:0000256" key="4">
    <source>
        <dbReference type="ARBA" id="ARBA00022723"/>
    </source>
</evidence>
<dbReference type="PROSITE" id="PS00973">
    <property type="entry name" value="USP_2"/>
    <property type="match status" value="1"/>
</dbReference>
<dbReference type="SUPFAM" id="SSF54001">
    <property type="entry name" value="Cysteine proteinases"/>
    <property type="match status" value="1"/>
</dbReference>
<evidence type="ECO:0000256" key="6">
    <source>
        <dbReference type="ARBA" id="ARBA00022771"/>
    </source>
</evidence>
<feature type="domain" description="USP" evidence="17">
    <location>
        <begin position="323"/>
        <end position="782"/>
    </location>
</feature>
<dbReference type="PIRSF" id="PIRSF016308">
    <property type="entry name" value="UBP"/>
    <property type="match status" value="1"/>
</dbReference>
<dbReference type="KEGG" id="spao:SPAR_B01600"/>
<dbReference type="GO" id="GO:0005634">
    <property type="term" value="C:nucleus"/>
    <property type="evidence" value="ECO:0007669"/>
    <property type="project" value="TreeGrafter"/>
</dbReference>
<evidence type="ECO:0000256" key="10">
    <source>
        <dbReference type="ARBA" id="ARBA00022833"/>
    </source>
</evidence>
<dbReference type="CDD" id="cd14298">
    <property type="entry name" value="UBA2_scUBP14_like"/>
    <property type="match status" value="1"/>
</dbReference>
<dbReference type="EC" id="3.4.19.12" evidence="11 15"/>
<dbReference type="Pfam" id="PF02148">
    <property type="entry name" value="zf-UBP"/>
    <property type="match status" value="1"/>
</dbReference>
<feature type="active site" description="Nucleophile" evidence="12">
    <location>
        <position position="332"/>
    </location>
</feature>
<dbReference type="GO" id="GO:0004843">
    <property type="term" value="F:cysteine-type deubiquitinase activity"/>
    <property type="evidence" value="ECO:0007669"/>
    <property type="project" value="UniProtKB-UniRule"/>
</dbReference>
<reference evidence="19" key="4">
    <citation type="submission" date="2025-08" db="UniProtKB">
        <authorList>
            <consortium name="RefSeq"/>
        </authorList>
    </citation>
    <scope>IDENTIFICATION</scope>
    <source>
        <strain evidence="19">CBS432</strain>
    </source>
</reference>
<dbReference type="InterPro" id="IPR038765">
    <property type="entry name" value="Papain-like_cys_pep_sf"/>
</dbReference>
<keyword evidence="7 11" id="KW-0833">Ubl conjugation pathway</keyword>
<evidence type="ECO:0000256" key="3">
    <source>
        <dbReference type="ARBA" id="ARBA00022670"/>
    </source>
</evidence>
<evidence type="ECO:0000256" key="11">
    <source>
        <dbReference type="PIRNR" id="PIRNR016308"/>
    </source>
</evidence>
<dbReference type="SUPFAM" id="SSF57850">
    <property type="entry name" value="RING/U-box"/>
    <property type="match status" value="1"/>
</dbReference>
<proteinExistence type="inferred from homology"/>
<reference evidence="19" key="2">
    <citation type="submission" date="2020-01" db="EMBL/GenBank/DDBJ databases">
        <title>Population-level Yeast Reference Genomes.</title>
        <authorList>
            <person name="Yue J.-X."/>
        </authorList>
    </citation>
    <scope>NUCLEOTIDE SEQUENCE</scope>
    <source>
        <strain evidence="19">CBS432</strain>
    </source>
</reference>
<feature type="active site" description="Proton acceptor" evidence="12">
    <location>
        <position position="738"/>
    </location>
</feature>
<dbReference type="Gene3D" id="3.90.70.10">
    <property type="entry name" value="Cysteine proteinases"/>
    <property type="match status" value="1"/>
</dbReference>
<dbReference type="GeneID" id="54628844"/>
<keyword evidence="5" id="KW-0677">Repeat</keyword>
<dbReference type="InterPro" id="IPR016652">
    <property type="entry name" value="Ubiquitinyl_hydrolase"/>
</dbReference>
<dbReference type="InterPro" id="IPR018200">
    <property type="entry name" value="USP_CS"/>
</dbReference>
<evidence type="ECO:0000259" key="16">
    <source>
        <dbReference type="PROSITE" id="PS50030"/>
    </source>
</evidence>
<keyword evidence="6 14" id="KW-0863">Zinc-finger</keyword>
<evidence type="ECO:0000256" key="12">
    <source>
        <dbReference type="PIRSR" id="PIRSR016308-1"/>
    </source>
</evidence>
<keyword evidence="4 11" id="KW-0479">Metal-binding</keyword>
<feature type="domain" description="UBA" evidence="16">
    <location>
        <begin position="649"/>
        <end position="689"/>
    </location>
</feature>
<keyword evidence="9 11" id="KW-0788">Thiol protease</keyword>
<evidence type="ECO:0000256" key="8">
    <source>
        <dbReference type="ARBA" id="ARBA00022801"/>
    </source>
</evidence>
<evidence type="ECO:0000259" key="18">
    <source>
        <dbReference type="PROSITE" id="PS50271"/>
    </source>
</evidence>
<feature type="binding site" evidence="13">
    <location>
        <position position="192"/>
    </location>
    <ligand>
        <name>Zn(2+)</name>
        <dbReference type="ChEBI" id="CHEBI:29105"/>
    </ligand>
</feature>
<keyword evidence="8 11" id="KW-0378">Hydrolase</keyword>
<dbReference type="InterPro" id="IPR028889">
    <property type="entry name" value="USP"/>
</dbReference>
<dbReference type="PROSITE" id="PS50030">
    <property type="entry name" value="UBA"/>
    <property type="match status" value="2"/>
</dbReference>
<evidence type="ECO:0000256" key="5">
    <source>
        <dbReference type="ARBA" id="ARBA00022737"/>
    </source>
</evidence>
<dbReference type="InterPro" id="IPR001607">
    <property type="entry name" value="Znf_UBP"/>
</dbReference>
<dbReference type="PROSITE" id="PS50235">
    <property type="entry name" value="USP_3"/>
    <property type="match status" value="1"/>
</dbReference>
<dbReference type="InterPro" id="IPR033864">
    <property type="entry name" value="UBA2_scUBP14-like"/>
</dbReference>
<keyword evidence="10 11" id="KW-0862">Zinc</keyword>
<reference evidence="19" key="1">
    <citation type="journal article" date="2017" name="Nat. Genet.">
        <title>Contrasting evolutionary genome dynamics between domesticated and wild yeasts.</title>
        <authorList>
            <person name="Yue J.X."/>
            <person name="Li J."/>
            <person name="Aigrain L."/>
            <person name="Hallin J."/>
            <person name="Persson K."/>
            <person name="Oliver K."/>
            <person name="Bergstrom A."/>
            <person name="Coupland P."/>
            <person name="Warringer J."/>
            <person name="Lagomarsino M.C."/>
            <person name="Fischer G."/>
            <person name="Durbin R."/>
            <person name="Liti G."/>
        </authorList>
    </citation>
    <scope>NUCLEOTIDE SEQUENCE</scope>
    <source>
        <strain evidence="19">CBS432</strain>
    </source>
</reference>
<dbReference type="GO" id="GO:0006508">
    <property type="term" value="P:proteolysis"/>
    <property type="evidence" value="ECO:0007669"/>
    <property type="project" value="UniProtKB-KW"/>
</dbReference>
<dbReference type="Gene3D" id="1.10.8.10">
    <property type="entry name" value="DNA helicase RuvA subunit, C-terminal domain"/>
    <property type="match status" value="2"/>
</dbReference>
<accession>A0A8B8ULL8</accession>
<dbReference type="OrthoDB" id="361536at2759"/>
<feature type="binding site" evidence="13">
    <location>
        <position position="212"/>
    </location>
    <ligand>
        <name>Zn(2+)</name>
        <dbReference type="ChEBI" id="CHEBI:29105"/>
    </ligand>
</feature>
<evidence type="ECO:0000259" key="17">
    <source>
        <dbReference type="PROSITE" id="PS50235"/>
    </source>
</evidence>
<comment type="similarity">
    <text evidence="2 11 15">Belongs to the peptidase C19 family.</text>
</comment>
<dbReference type="VEuPathDB" id="FungiDB:SPAR_B01600"/>
<dbReference type="PANTHER" id="PTHR24006">
    <property type="entry name" value="UBIQUITIN CARBOXYL-TERMINAL HYDROLASE"/>
    <property type="match status" value="1"/>
</dbReference>
<protein>
    <recommendedName>
        <fullName evidence="11 15">Ubiquitin carboxyl-terminal hydrolase</fullName>
        <ecNumber evidence="11 15">3.4.19.12</ecNumber>
    </recommendedName>
</protein>
<dbReference type="GO" id="GO:0016579">
    <property type="term" value="P:protein deubiquitination"/>
    <property type="evidence" value="ECO:0007669"/>
    <property type="project" value="InterPro"/>
</dbReference>
<dbReference type="RefSeq" id="XP_033764653.1">
    <property type="nucleotide sequence ID" value="XM_033908762.1"/>
</dbReference>
<evidence type="ECO:0000256" key="1">
    <source>
        <dbReference type="ARBA" id="ARBA00000707"/>
    </source>
</evidence>
<dbReference type="InterPro" id="IPR041432">
    <property type="entry name" value="UBP13_Znf-UBP_var"/>
</dbReference>
<evidence type="ECO:0000256" key="14">
    <source>
        <dbReference type="PROSITE-ProRule" id="PRU00502"/>
    </source>
</evidence>
<evidence type="ECO:0000256" key="9">
    <source>
        <dbReference type="ARBA" id="ARBA00022807"/>
    </source>
</evidence>
<dbReference type="InterPro" id="IPR009060">
    <property type="entry name" value="UBA-like_sf"/>
</dbReference>
<dbReference type="InterPro" id="IPR001394">
    <property type="entry name" value="Peptidase_C19_UCH"/>
</dbReference>
<feature type="binding site" evidence="13">
    <location>
        <position position="195"/>
    </location>
    <ligand>
        <name>Zn(2+)</name>
        <dbReference type="ChEBI" id="CHEBI:29105"/>
    </ligand>
</feature>
<dbReference type="GO" id="GO:0005829">
    <property type="term" value="C:cytosol"/>
    <property type="evidence" value="ECO:0007669"/>
    <property type="project" value="TreeGrafter"/>
</dbReference>
<keyword evidence="3 11" id="KW-0645">Protease</keyword>
<dbReference type="AlphaFoldDB" id="A0A8B8ULL8"/>
<dbReference type="PANTHER" id="PTHR24006:SF664">
    <property type="entry name" value="UBIQUITIN CARBOXYL-TERMINAL HYDROLASE"/>
    <property type="match status" value="1"/>
</dbReference>
<dbReference type="FunFam" id="1.10.8.10:FF:000134">
    <property type="entry name" value="Ubiquitin carboxyl-terminal hydrolase"/>
    <property type="match status" value="1"/>
</dbReference>
<dbReference type="SUPFAM" id="SSF46934">
    <property type="entry name" value="UBA-like"/>
    <property type="match status" value="1"/>
</dbReference>
<evidence type="ECO:0000256" key="15">
    <source>
        <dbReference type="RuleBase" id="RU366025"/>
    </source>
</evidence>